<dbReference type="EMBL" id="JAPMIV010000014">
    <property type="protein sequence ID" value="MDV6374775.1"/>
    <property type="molecule type" value="Genomic_DNA"/>
</dbReference>
<sequence>MKMQQNIAGSKLVLIPSAAHAAISENAPAANRAILDWGRSHNLR</sequence>
<evidence type="ECO:0000313" key="3">
    <source>
        <dbReference type="Proteomes" id="UP001276150"/>
    </source>
</evidence>
<protein>
    <recommendedName>
        <fullName evidence="4">Alpha/beta hydrolase</fullName>
    </recommendedName>
</protein>
<feature type="chain" id="PRO_5046040113" description="Alpha/beta hydrolase" evidence="1">
    <location>
        <begin position="22"/>
        <end position="44"/>
    </location>
</feature>
<keyword evidence="3" id="KW-1185">Reference proteome</keyword>
<feature type="signal peptide" evidence="1">
    <location>
        <begin position="1"/>
        <end position="21"/>
    </location>
</feature>
<name>A0ABU4DQS8_9DEIO</name>
<dbReference type="InterPro" id="IPR029058">
    <property type="entry name" value="AB_hydrolase_fold"/>
</dbReference>
<evidence type="ECO:0000256" key="1">
    <source>
        <dbReference type="SAM" id="SignalP"/>
    </source>
</evidence>
<evidence type="ECO:0000313" key="2">
    <source>
        <dbReference type="EMBL" id="MDV6374775.1"/>
    </source>
</evidence>
<dbReference type="RefSeq" id="WP_317640101.1">
    <property type="nucleotide sequence ID" value="NZ_JAPMIV010000014.1"/>
</dbReference>
<comment type="caution">
    <text evidence="2">The sequence shown here is derived from an EMBL/GenBank/DDBJ whole genome shotgun (WGS) entry which is preliminary data.</text>
</comment>
<evidence type="ECO:0008006" key="4">
    <source>
        <dbReference type="Google" id="ProtNLM"/>
    </source>
</evidence>
<reference evidence="2 3" key="1">
    <citation type="submission" date="2022-11" db="EMBL/GenBank/DDBJ databases">
        <title>Deinococcus ZS9-10, Low Temperature and Draught-tolerating, UV-resistant Bacteria from Continental Antarctica.</title>
        <authorList>
            <person name="Cheng L."/>
        </authorList>
    </citation>
    <scope>NUCLEOTIDE SEQUENCE [LARGE SCALE GENOMIC DNA]</scope>
    <source>
        <strain evidence="2 3">ZS9-10</strain>
    </source>
</reference>
<dbReference type="Proteomes" id="UP001276150">
    <property type="component" value="Unassembled WGS sequence"/>
</dbReference>
<dbReference type="SUPFAM" id="SSF53474">
    <property type="entry name" value="alpha/beta-Hydrolases"/>
    <property type="match status" value="1"/>
</dbReference>
<gene>
    <name evidence="2" type="ORF">ORD21_09265</name>
</gene>
<keyword evidence="1" id="KW-0732">Signal</keyword>
<proteinExistence type="predicted"/>
<organism evidence="2 3">
    <name type="scientific">Deinococcus arenicola</name>
    <dbReference type="NCBI Taxonomy" id="2994950"/>
    <lineage>
        <taxon>Bacteria</taxon>
        <taxon>Thermotogati</taxon>
        <taxon>Deinococcota</taxon>
        <taxon>Deinococci</taxon>
        <taxon>Deinococcales</taxon>
        <taxon>Deinococcaceae</taxon>
        <taxon>Deinococcus</taxon>
    </lineage>
</organism>
<accession>A0ABU4DQS8</accession>